<feature type="transmembrane region" description="Helical" evidence="5">
    <location>
        <begin position="21"/>
        <end position="40"/>
    </location>
</feature>
<evidence type="ECO:0000313" key="6">
    <source>
        <dbReference type="EMBL" id="BBU47756.1"/>
    </source>
</evidence>
<evidence type="ECO:0000256" key="2">
    <source>
        <dbReference type="ARBA" id="ARBA00022692"/>
    </source>
</evidence>
<name>A0A809SK77_9BACT</name>
<dbReference type="InterPro" id="IPR037673">
    <property type="entry name" value="MSC/AndL"/>
</dbReference>
<evidence type="ECO:0000256" key="5">
    <source>
        <dbReference type="SAM" id="Phobius"/>
    </source>
</evidence>
<keyword evidence="7" id="KW-1185">Reference proteome</keyword>
<comment type="subcellular location">
    <subcellularLocation>
        <location evidence="1">Membrane</location>
        <topology evidence="1">Multi-pass membrane protein</topology>
    </subcellularLocation>
</comment>
<sequence>MEKNNLLKESLKESIKFFKKGNMILLAIGFIAGSVFSAVVSSLSNDIILSAIAYNILGDKFKDLESLSWNGIKWGKFLGTFINFIVVTLVLFIILTSYYSIKILIQRRKATKIPVDNENKEVIKKSSDELIIEQLQLINEQLKNQNNKNPW</sequence>
<protein>
    <submittedName>
        <fullName evidence="6">Large-conductance mechanosensitive channel</fullName>
    </submittedName>
</protein>
<dbReference type="RefSeq" id="WP_161553206.1">
    <property type="nucleotide sequence ID" value="NZ_AP022325.1"/>
</dbReference>
<keyword evidence="2 5" id="KW-0812">Transmembrane</keyword>
<dbReference type="PANTHER" id="PTHR30266">
    <property type="entry name" value="MECHANOSENSITIVE CHANNEL MSCL"/>
    <property type="match status" value="1"/>
</dbReference>
<evidence type="ECO:0000256" key="1">
    <source>
        <dbReference type="ARBA" id="ARBA00004141"/>
    </source>
</evidence>
<dbReference type="KEGG" id="mfel:JPM2_4490"/>
<evidence type="ECO:0000256" key="3">
    <source>
        <dbReference type="ARBA" id="ARBA00022989"/>
    </source>
</evidence>
<keyword evidence="3 5" id="KW-1133">Transmembrane helix</keyword>
<dbReference type="Pfam" id="PF01741">
    <property type="entry name" value="MscL"/>
    <property type="match status" value="1"/>
</dbReference>
<accession>A0A809SK77</accession>
<dbReference type="Proteomes" id="UP000464317">
    <property type="component" value="Chromosome"/>
</dbReference>
<reference evidence="6 7" key="1">
    <citation type="submission" date="2020-01" db="EMBL/GenBank/DDBJ databases">
        <title>Complete genome sequence of Mycoplasma felis strain Myco-2.</title>
        <authorList>
            <person name="Kinoshita Y."/>
            <person name="Niwa H."/>
            <person name="Uchida-Fujii E."/>
            <person name="Nukada T."/>
        </authorList>
    </citation>
    <scope>NUCLEOTIDE SEQUENCE [LARGE SCALE GENOMIC DNA]</scope>
    <source>
        <strain evidence="6 7">Myco-2</strain>
    </source>
</reference>
<evidence type="ECO:0000313" key="7">
    <source>
        <dbReference type="Proteomes" id="UP000464317"/>
    </source>
</evidence>
<dbReference type="SUPFAM" id="SSF81330">
    <property type="entry name" value="Gated mechanosensitive channel"/>
    <property type="match status" value="1"/>
</dbReference>
<evidence type="ECO:0000256" key="4">
    <source>
        <dbReference type="ARBA" id="ARBA00023136"/>
    </source>
</evidence>
<dbReference type="GO" id="GO:0008381">
    <property type="term" value="F:mechanosensitive monoatomic ion channel activity"/>
    <property type="evidence" value="ECO:0007669"/>
    <property type="project" value="TreeGrafter"/>
</dbReference>
<proteinExistence type="predicted"/>
<keyword evidence="4 5" id="KW-0472">Membrane</keyword>
<dbReference type="InterPro" id="IPR036019">
    <property type="entry name" value="MscL_channel"/>
</dbReference>
<gene>
    <name evidence="6" type="primary">mscL</name>
    <name evidence="6" type="ORF">JPM2_4490</name>
</gene>
<feature type="transmembrane region" description="Helical" evidence="5">
    <location>
        <begin position="77"/>
        <end position="99"/>
    </location>
</feature>
<dbReference type="EMBL" id="AP022325">
    <property type="protein sequence ID" value="BBU47756.1"/>
    <property type="molecule type" value="Genomic_DNA"/>
</dbReference>
<dbReference type="PANTHER" id="PTHR30266:SF2">
    <property type="entry name" value="LARGE-CONDUCTANCE MECHANOSENSITIVE CHANNEL"/>
    <property type="match status" value="1"/>
</dbReference>
<dbReference type="GO" id="GO:0016020">
    <property type="term" value="C:membrane"/>
    <property type="evidence" value="ECO:0007669"/>
    <property type="project" value="UniProtKB-SubCell"/>
</dbReference>
<dbReference type="Gene3D" id="1.10.1200.120">
    <property type="entry name" value="Large-conductance mechanosensitive channel, MscL, domain 1"/>
    <property type="match status" value="1"/>
</dbReference>
<organism evidence="6 7">
    <name type="scientific">Mycoplasmopsis felis</name>
    <dbReference type="NCBI Taxonomy" id="33923"/>
    <lineage>
        <taxon>Bacteria</taxon>
        <taxon>Bacillati</taxon>
        <taxon>Mycoplasmatota</taxon>
        <taxon>Mycoplasmoidales</taxon>
        <taxon>Metamycoplasmataceae</taxon>
        <taxon>Mycoplasmopsis</taxon>
    </lineage>
</organism>
<dbReference type="AlphaFoldDB" id="A0A809SK77"/>